<accession>A0ABU3PD73</accession>
<keyword evidence="7" id="KW-1185">Reference proteome</keyword>
<comment type="caution">
    <text evidence="6">The sequence shown here is derived from an EMBL/GenBank/DDBJ whole genome shotgun (WGS) entry which is preliminary data.</text>
</comment>
<feature type="domain" description="CENP-V/GFA" evidence="5">
    <location>
        <begin position="7"/>
        <end position="115"/>
    </location>
</feature>
<dbReference type="SUPFAM" id="SSF51316">
    <property type="entry name" value="Mss4-like"/>
    <property type="match status" value="1"/>
</dbReference>
<organism evidence="6 7">
    <name type="scientific">Roseateles aquae</name>
    <dbReference type="NCBI Taxonomy" id="3077235"/>
    <lineage>
        <taxon>Bacteria</taxon>
        <taxon>Pseudomonadati</taxon>
        <taxon>Pseudomonadota</taxon>
        <taxon>Betaproteobacteria</taxon>
        <taxon>Burkholderiales</taxon>
        <taxon>Sphaerotilaceae</taxon>
        <taxon>Roseateles</taxon>
    </lineage>
</organism>
<dbReference type="Proteomes" id="UP001246372">
    <property type="component" value="Unassembled WGS sequence"/>
</dbReference>
<protein>
    <submittedName>
        <fullName evidence="6">GFA family protein</fullName>
    </submittedName>
</protein>
<evidence type="ECO:0000313" key="6">
    <source>
        <dbReference type="EMBL" id="MDT9000534.1"/>
    </source>
</evidence>
<sequence length="139" mass="15027">MAHPMKVHGACHCGSIAFEAVADPDSVTICHCQACQTLTGTAYRVTVAADAKGFRLLRGVPKVYIKLAESGNKRAMVFCGDCGSSVYSHAAEGLPASYGLRVGCLREREALIPRRRIWCESALGWSIHLDGMAQFEKGR</sequence>
<gene>
    <name evidence="6" type="ORF">RQP53_14770</name>
</gene>
<evidence type="ECO:0000313" key="7">
    <source>
        <dbReference type="Proteomes" id="UP001246372"/>
    </source>
</evidence>
<evidence type="ECO:0000259" key="5">
    <source>
        <dbReference type="PROSITE" id="PS51891"/>
    </source>
</evidence>
<dbReference type="InterPro" id="IPR006913">
    <property type="entry name" value="CENP-V/GFA"/>
</dbReference>
<reference evidence="6" key="1">
    <citation type="submission" date="2023-09" db="EMBL/GenBank/DDBJ databases">
        <title>Paucibacter sp. APW11 Genome sequencing and assembly.</title>
        <authorList>
            <person name="Kim I."/>
        </authorList>
    </citation>
    <scope>NUCLEOTIDE SEQUENCE</scope>
    <source>
        <strain evidence="6">APW11</strain>
    </source>
</reference>
<proteinExistence type="inferred from homology"/>
<evidence type="ECO:0000256" key="4">
    <source>
        <dbReference type="ARBA" id="ARBA00023239"/>
    </source>
</evidence>
<dbReference type="InterPro" id="IPR011057">
    <property type="entry name" value="Mss4-like_sf"/>
</dbReference>
<evidence type="ECO:0000256" key="2">
    <source>
        <dbReference type="ARBA" id="ARBA00022723"/>
    </source>
</evidence>
<keyword evidence="2" id="KW-0479">Metal-binding</keyword>
<dbReference type="PANTHER" id="PTHR33337">
    <property type="entry name" value="GFA DOMAIN-CONTAINING PROTEIN"/>
    <property type="match status" value="1"/>
</dbReference>
<evidence type="ECO:0000256" key="3">
    <source>
        <dbReference type="ARBA" id="ARBA00022833"/>
    </source>
</evidence>
<keyword evidence="3" id="KW-0862">Zinc</keyword>
<evidence type="ECO:0000256" key="1">
    <source>
        <dbReference type="ARBA" id="ARBA00005495"/>
    </source>
</evidence>
<dbReference type="Gene3D" id="3.90.1590.10">
    <property type="entry name" value="glutathione-dependent formaldehyde- activating enzyme (gfa)"/>
    <property type="match status" value="1"/>
</dbReference>
<dbReference type="Pfam" id="PF04828">
    <property type="entry name" value="GFA"/>
    <property type="match status" value="1"/>
</dbReference>
<dbReference type="PANTHER" id="PTHR33337:SF40">
    <property type="entry name" value="CENP-V_GFA DOMAIN-CONTAINING PROTEIN-RELATED"/>
    <property type="match status" value="1"/>
</dbReference>
<dbReference type="RefSeq" id="WP_315651180.1">
    <property type="nucleotide sequence ID" value="NZ_JAVXZY010000006.1"/>
</dbReference>
<name>A0ABU3PD73_9BURK</name>
<keyword evidence="4" id="KW-0456">Lyase</keyword>
<comment type="similarity">
    <text evidence="1">Belongs to the Gfa family.</text>
</comment>
<dbReference type="PROSITE" id="PS51891">
    <property type="entry name" value="CENP_V_GFA"/>
    <property type="match status" value="1"/>
</dbReference>
<dbReference type="EMBL" id="JAVXZY010000006">
    <property type="protein sequence ID" value="MDT9000534.1"/>
    <property type="molecule type" value="Genomic_DNA"/>
</dbReference>